<gene>
    <name evidence="2" type="ORF">NIG5292_01353</name>
</gene>
<dbReference type="STRING" id="282199.GCA_001049735_01352"/>
<dbReference type="EMBL" id="CVQV01000005">
    <property type="protein sequence ID" value="CRK75309.1"/>
    <property type="molecule type" value="Genomic_DNA"/>
</dbReference>
<reference evidence="2 3" key="1">
    <citation type="submission" date="2015-04" db="EMBL/GenBank/DDBJ databases">
        <authorList>
            <person name="Syromyatnikov M.Y."/>
            <person name="Popov V.N."/>
        </authorList>
    </citation>
    <scope>NUCLEOTIDE SEQUENCE [LARGE SCALE GENOMIC DNA]</scope>
    <source>
        <strain evidence="2 3">CECT 5292</strain>
    </source>
</reference>
<protein>
    <submittedName>
        <fullName evidence="2">Pyridoxamine 5'-phosphate oxidase, FMN-binding family</fullName>
    </submittedName>
</protein>
<dbReference type="InterPro" id="IPR012349">
    <property type="entry name" value="Split_barrel_FMN-bd"/>
</dbReference>
<dbReference type="PANTHER" id="PTHR42815">
    <property type="entry name" value="FAD-BINDING, PUTATIVE (AFU_ORTHOLOGUE AFUA_6G07600)-RELATED"/>
    <property type="match status" value="1"/>
</dbReference>
<accession>A0A0U1NLD0</accession>
<organism evidence="2 3">
    <name type="scientific">Nereida ignava</name>
    <dbReference type="NCBI Taxonomy" id="282199"/>
    <lineage>
        <taxon>Bacteria</taxon>
        <taxon>Pseudomonadati</taxon>
        <taxon>Pseudomonadota</taxon>
        <taxon>Alphaproteobacteria</taxon>
        <taxon>Rhodobacterales</taxon>
        <taxon>Roseobacteraceae</taxon>
        <taxon>Nereida</taxon>
    </lineage>
</organism>
<evidence type="ECO:0000313" key="2">
    <source>
        <dbReference type="EMBL" id="CRK75309.1"/>
    </source>
</evidence>
<dbReference type="OrthoDB" id="9790331at2"/>
<dbReference type="NCBIfam" id="TIGR04025">
    <property type="entry name" value="PPOX_FMN_DR2398"/>
    <property type="match status" value="1"/>
</dbReference>
<dbReference type="Proteomes" id="UP000048949">
    <property type="component" value="Unassembled WGS sequence"/>
</dbReference>
<keyword evidence="3" id="KW-1185">Reference proteome</keyword>
<dbReference type="AlphaFoldDB" id="A0A0U1NLD0"/>
<evidence type="ECO:0000259" key="1">
    <source>
        <dbReference type="Pfam" id="PF01243"/>
    </source>
</evidence>
<dbReference type="Pfam" id="PF01243">
    <property type="entry name" value="PNPOx_N"/>
    <property type="match status" value="1"/>
</dbReference>
<evidence type="ECO:0000313" key="3">
    <source>
        <dbReference type="Proteomes" id="UP000048949"/>
    </source>
</evidence>
<dbReference type="InterPro" id="IPR024029">
    <property type="entry name" value="Pyridox_Oxase_FMN-dep"/>
</dbReference>
<dbReference type="Gene3D" id="2.30.110.10">
    <property type="entry name" value="Electron Transport, Fmn-binding Protein, Chain A"/>
    <property type="match status" value="1"/>
</dbReference>
<name>A0A0U1NLD0_9RHOB</name>
<dbReference type="SUPFAM" id="SSF50475">
    <property type="entry name" value="FMN-binding split barrel"/>
    <property type="match status" value="1"/>
</dbReference>
<dbReference type="RefSeq" id="WP_053084844.1">
    <property type="nucleotide sequence ID" value="NZ_CBFHGK010000002.1"/>
</dbReference>
<feature type="domain" description="Pyridoxamine 5'-phosphate oxidase N-terminal" evidence="1">
    <location>
        <begin position="26"/>
        <end position="145"/>
    </location>
</feature>
<sequence>MTPQELRDLYGYPSERAAQKEITIFDHHCRAIIAASPFVIMATSGANGLDLSPKGDPIGFVHVQDDKTLLIPDRPGNNRIDGLLNIAGDPRVALLFMIPTVTETLRVNGLAEITADPEICDRFAINGRSPKTVTKVTATQIFTHCGKAPMRAGLWNPDTWPDKRPVGTLYEMVRDHAQLPVDTTDQAAIEKMYQSELY</sequence>
<dbReference type="PANTHER" id="PTHR42815:SF2">
    <property type="entry name" value="FAD-BINDING, PUTATIVE (AFU_ORTHOLOGUE AFUA_6G07600)-RELATED"/>
    <property type="match status" value="1"/>
</dbReference>
<proteinExistence type="predicted"/>
<dbReference type="InterPro" id="IPR011576">
    <property type="entry name" value="Pyridox_Oxase_N"/>
</dbReference>